<protein>
    <recommendedName>
        <fullName evidence="4">5-formyltetrahydrofolate cyclo-ligase</fullName>
        <ecNumber evidence="4">6.3.3.2</ecNumber>
    </recommendedName>
</protein>
<evidence type="ECO:0000313" key="6">
    <source>
        <dbReference type="Proteomes" id="UP000837932"/>
    </source>
</evidence>
<comment type="similarity">
    <text evidence="1 4">Belongs to the 5-formyltetrahydrofolate cyclo-ligase family.</text>
</comment>
<gene>
    <name evidence="5" type="primary">yqgN</name>
    <name evidence="5" type="ORF">EMA8858_02757</name>
</gene>
<dbReference type="InterPro" id="IPR002698">
    <property type="entry name" value="FTHF_cligase"/>
</dbReference>
<dbReference type="EMBL" id="CAKLPY010000002">
    <property type="protein sequence ID" value="CAH0996625.1"/>
    <property type="molecule type" value="Genomic_DNA"/>
</dbReference>
<evidence type="ECO:0000256" key="4">
    <source>
        <dbReference type="RuleBase" id="RU361279"/>
    </source>
</evidence>
<dbReference type="RefSeq" id="WP_238807178.1">
    <property type="nucleotide sequence ID" value="NZ_CAKLPY010000002.1"/>
</dbReference>
<dbReference type="NCBIfam" id="TIGR02727">
    <property type="entry name" value="MTHFS_bact"/>
    <property type="match status" value="1"/>
</dbReference>
<dbReference type="Proteomes" id="UP000837932">
    <property type="component" value="Unassembled WGS sequence"/>
</dbReference>
<dbReference type="PANTHER" id="PTHR23407:SF1">
    <property type="entry name" value="5-FORMYLTETRAHYDROFOLATE CYCLO-LIGASE"/>
    <property type="match status" value="1"/>
</dbReference>
<comment type="caution">
    <text evidence="5">The sequence shown here is derived from an EMBL/GenBank/DDBJ whole genome shotgun (WGS) entry which is preliminary data.</text>
</comment>
<evidence type="ECO:0000256" key="3">
    <source>
        <dbReference type="ARBA" id="ARBA00022840"/>
    </source>
</evidence>
<dbReference type="SUPFAM" id="SSF100950">
    <property type="entry name" value="NagB/RpiA/CoA transferase-like"/>
    <property type="match status" value="1"/>
</dbReference>
<dbReference type="PANTHER" id="PTHR23407">
    <property type="entry name" value="ATPASE INHIBITOR/5-FORMYLTETRAHYDROFOLATE CYCLO-LIGASE"/>
    <property type="match status" value="1"/>
</dbReference>
<dbReference type="InterPro" id="IPR024185">
    <property type="entry name" value="FTHF_cligase-like_sf"/>
</dbReference>
<keyword evidence="3 4" id="KW-0067">ATP-binding</keyword>
<evidence type="ECO:0000256" key="2">
    <source>
        <dbReference type="ARBA" id="ARBA00022741"/>
    </source>
</evidence>
<keyword evidence="4" id="KW-0460">Magnesium</keyword>
<comment type="catalytic activity">
    <reaction evidence="4">
        <text>(6S)-5-formyl-5,6,7,8-tetrahydrofolate + ATP = (6R)-5,10-methenyltetrahydrofolate + ADP + phosphate</text>
        <dbReference type="Rhea" id="RHEA:10488"/>
        <dbReference type="ChEBI" id="CHEBI:30616"/>
        <dbReference type="ChEBI" id="CHEBI:43474"/>
        <dbReference type="ChEBI" id="CHEBI:57455"/>
        <dbReference type="ChEBI" id="CHEBI:57457"/>
        <dbReference type="ChEBI" id="CHEBI:456216"/>
        <dbReference type="EC" id="6.3.3.2"/>
    </reaction>
</comment>
<organism evidence="5 6">
    <name type="scientific">Emticicia aquatica</name>
    <dbReference type="NCBI Taxonomy" id="1681835"/>
    <lineage>
        <taxon>Bacteria</taxon>
        <taxon>Pseudomonadati</taxon>
        <taxon>Bacteroidota</taxon>
        <taxon>Cytophagia</taxon>
        <taxon>Cytophagales</taxon>
        <taxon>Leadbetterellaceae</taxon>
        <taxon>Emticicia</taxon>
    </lineage>
</organism>
<name>A0ABN8EUA1_9BACT</name>
<sequence length="191" mass="22553">MLKQDLRKEFSQKRKALIEQEVEGFSRKIHDWFFRSFPVHSYATIHTFLPIKHHKEIDTWLIINTLKKDFATNIVIPKSHADGTMTHYFLTEETIFEENQWKIPEPFPSKHLESSVSEIDLVLIPLLCFDKKGYRVGYGKGYYDRFLADCRADVLKIGLSIFEPVEQIKDVDTYDICLDYCITPNKIWSFL</sequence>
<dbReference type="Gene3D" id="3.40.50.10420">
    <property type="entry name" value="NagB/RpiA/CoA transferase-like"/>
    <property type="match status" value="1"/>
</dbReference>
<comment type="cofactor">
    <cofactor evidence="4">
        <name>Mg(2+)</name>
        <dbReference type="ChEBI" id="CHEBI:18420"/>
    </cofactor>
</comment>
<reference evidence="5" key="1">
    <citation type="submission" date="2021-12" db="EMBL/GenBank/DDBJ databases">
        <authorList>
            <person name="Rodrigo-Torres L."/>
            <person name="Arahal R. D."/>
            <person name="Lucena T."/>
        </authorList>
    </citation>
    <scope>NUCLEOTIDE SEQUENCE</scope>
    <source>
        <strain evidence="5">CECT 8858</strain>
    </source>
</reference>
<dbReference type="InterPro" id="IPR037171">
    <property type="entry name" value="NagB/RpiA_transferase-like"/>
</dbReference>
<dbReference type="Pfam" id="PF01812">
    <property type="entry name" value="5-FTHF_cyc-lig"/>
    <property type="match status" value="1"/>
</dbReference>
<keyword evidence="4" id="KW-0479">Metal-binding</keyword>
<evidence type="ECO:0000256" key="1">
    <source>
        <dbReference type="ARBA" id="ARBA00010638"/>
    </source>
</evidence>
<proteinExistence type="inferred from homology"/>
<dbReference type="PIRSF" id="PIRSF006806">
    <property type="entry name" value="FTHF_cligase"/>
    <property type="match status" value="1"/>
</dbReference>
<dbReference type="EC" id="6.3.3.2" evidence="4"/>
<keyword evidence="2 4" id="KW-0547">Nucleotide-binding</keyword>
<evidence type="ECO:0000313" key="5">
    <source>
        <dbReference type="EMBL" id="CAH0996625.1"/>
    </source>
</evidence>
<accession>A0ABN8EUA1</accession>
<keyword evidence="6" id="KW-1185">Reference proteome</keyword>